<accession>A0ABM3V5Q3</accession>
<feature type="signal peptide" evidence="2">
    <location>
        <begin position="1"/>
        <end position="27"/>
    </location>
</feature>
<dbReference type="GeneID" id="131803668"/>
<gene>
    <name evidence="4" type="primary">LOC131803668</name>
</gene>
<feature type="compositionally biased region" description="Polar residues" evidence="1">
    <location>
        <begin position="170"/>
        <end position="180"/>
    </location>
</feature>
<evidence type="ECO:0000256" key="2">
    <source>
        <dbReference type="SAM" id="SignalP"/>
    </source>
</evidence>
<dbReference type="Proteomes" id="UP001652621">
    <property type="component" value="Unplaced"/>
</dbReference>
<feature type="compositionally biased region" description="Low complexity" evidence="1">
    <location>
        <begin position="143"/>
        <end position="155"/>
    </location>
</feature>
<organism evidence="3 4">
    <name type="scientific">Musca domestica</name>
    <name type="common">House fly</name>
    <dbReference type="NCBI Taxonomy" id="7370"/>
    <lineage>
        <taxon>Eukaryota</taxon>
        <taxon>Metazoa</taxon>
        <taxon>Ecdysozoa</taxon>
        <taxon>Arthropoda</taxon>
        <taxon>Hexapoda</taxon>
        <taxon>Insecta</taxon>
        <taxon>Pterygota</taxon>
        <taxon>Neoptera</taxon>
        <taxon>Endopterygota</taxon>
        <taxon>Diptera</taxon>
        <taxon>Brachycera</taxon>
        <taxon>Muscomorpha</taxon>
        <taxon>Muscoidea</taxon>
        <taxon>Muscidae</taxon>
        <taxon>Musca</taxon>
    </lineage>
</organism>
<evidence type="ECO:0000313" key="3">
    <source>
        <dbReference type="Proteomes" id="UP001652621"/>
    </source>
</evidence>
<sequence length="452" mass="50178">MKFCWGNISLAWHSLACVLLGIRIASSSDLIQFGTSSDQVNPAEYYALADGQYPNVGPTEELKRTQRSFWTDLFSRGIFADRECTANCRIDAGDGSTPNDFPQPFQPFPQLPPWRPFQPLFGGNCQRCVCPECEVSFAGNPANSYNSDNNNYGDGTSVYRPSDESEKNTANHPISNNYVPTQEEKESYSITTQPTDSGNLTENTTQQVQYESNGDSAEDHYTKNSLPGEQSDEPGDISKSKVPQILYQPIIYVTSQFQEHAKNLIGPKSVTLGVLPPPPQSNNVGGASLPEYDTVTTPVQADFKQSLVPLTSYSEDSNCNEAVSTNAGEHCQGFHYAHPQYPSIPSVSTLYAVISPQQTAVHTIDCNRLYHNEDNAGPAKYSLATNFYDNNQRHHPVPPITLTCDDQPYRVCPELFEDYNRQLNKHNSWTMASSAYPCNPKNTFINAQLISY</sequence>
<evidence type="ECO:0000313" key="4">
    <source>
        <dbReference type="RefSeq" id="XP_058981112.1"/>
    </source>
</evidence>
<protein>
    <submittedName>
        <fullName evidence="4">Uncharacterized protein LOC131803668</fullName>
    </submittedName>
</protein>
<dbReference type="RefSeq" id="XP_058981112.1">
    <property type="nucleotide sequence ID" value="XM_059125129.1"/>
</dbReference>
<keyword evidence="2" id="KW-0732">Signal</keyword>
<feature type="region of interest" description="Disordered" evidence="1">
    <location>
        <begin position="143"/>
        <end position="239"/>
    </location>
</feature>
<evidence type="ECO:0000256" key="1">
    <source>
        <dbReference type="SAM" id="MobiDB-lite"/>
    </source>
</evidence>
<feature type="compositionally biased region" description="Polar residues" evidence="1">
    <location>
        <begin position="188"/>
        <end position="215"/>
    </location>
</feature>
<name>A0ABM3V5Q3_MUSDO</name>
<proteinExistence type="predicted"/>
<feature type="chain" id="PRO_5046691624" evidence="2">
    <location>
        <begin position="28"/>
        <end position="452"/>
    </location>
</feature>
<keyword evidence="3" id="KW-1185">Reference proteome</keyword>
<reference evidence="4" key="1">
    <citation type="submission" date="2025-08" db="UniProtKB">
        <authorList>
            <consortium name="RefSeq"/>
        </authorList>
    </citation>
    <scope>IDENTIFICATION</scope>
    <source>
        <strain evidence="4">Aabys</strain>
        <tissue evidence="4">Whole body</tissue>
    </source>
</reference>